<proteinExistence type="predicted"/>
<keyword evidence="3" id="KW-1185">Reference proteome</keyword>
<name>A0A3N4IYC9_9PEZI</name>
<evidence type="ECO:0000256" key="1">
    <source>
        <dbReference type="SAM" id="Phobius"/>
    </source>
</evidence>
<feature type="transmembrane region" description="Helical" evidence="1">
    <location>
        <begin position="12"/>
        <end position="31"/>
    </location>
</feature>
<organism evidence="2 3">
    <name type="scientific">Choiromyces venosus 120613-1</name>
    <dbReference type="NCBI Taxonomy" id="1336337"/>
    <lineage>
        <taxon>Eukaryota</taxon>
        <taxon>Fungi</taxon>
        <taxon>Dikarya</taxon>
        <taxon>Ascomycota</taxon>
        <taxon>Pezizomycotina</taxon>
        <taxon>Pezizomycetes</taxon>
        <taxon>Pezizales</taxon>
        <taxon>Tuberaceae</taxon>
        <taxon>Choiromyces</taxon>
    </lineage>
</organism>
<accession>A0A3N4IYC9</accession>
<gene>
    <name evidence="2" type="ORF">L873DRAFT_344250</name>
</gene>
<keyword evidence="1" id="KW-1133">Transmembrane helix</keyword>
<keyword evidence="1" id="KW-0472">Membrane</keyword>
<sequence length="79" mass="9412">MTIIQLTKNHHALHRGFGYLIVDFFFLYTYLVRGASVFCGDEPCPTRETVCTILQRIFFFRPLRPIIPNNRELEEPQYF</sequence>
<keyword evidence="1" id="KW-0812">Transmembrane</keyword>
<dbReference type="EMBL" id="ML120503">
    <property type="protein sequence ID" value="RPA91182.1"/>
    <property type="molecule type" value="Genomic_DNA"/>
</dbReference>
<dbReference type="Proteomes" id="UP000276215">
    <property type="component" value="Unassembled WGS sequence"/>
</dbReference>
<reference evidence="2 3" key="1">
    <citation type="journal article" date="2018" name="Nat. Ecol. Evol.">
        <title>Pezizomycetes genomes reveal the molecular basis of ectomycorrhizal truffle lifestyle.</title>
        <authorList>
            <person name="Murat C."/>
            <person name="Payen T."/>
            <person name="Noel B."/>
            <person name="Kuo A."/>
            <person name="Morin E."/>
            <person name="Chen J."/>
            <person name="Kohler A."/>
            <person name="Krizsan K."/>
            <person name="Balestrini R."/>
            <person name="Da Silva C."/>
            <person name="Montanini B."/>
            <person name="Hainaut M."/>
            <person name="Levati E."/>
            <person name="Barry K.W."/>
            <person name="Belfiori B."/>
            <person name="Cichocki N."/>
            <person name="Clum A."/>
            <person name="Dockter R.B."/>
            <person name="Fauchery L."/>
            <person name="Guy J."/>
            <person name="Iotti M."/>
            <person name="Le Tacon F."/>
            <person name="Lindquist E.A."/>
            <person name="Lipzen A."/>
            <person name="Malagnac F."/>
            <person name="Mello A."/>
            <person name="Molinier V."/>
            <person name="Miyauchi S."/>
            <person name="Poulain J."/>
            <person name="Riccioni C."/>
            <person name="Rubini A."/>
            <person name="Sitrit Y."/>
            <person name="Splivallo R."/>
            <person name="Traeger S."/>
            <person name="Wang M."/>
            <person name="Zifcakova L."/>
            <person name="Wipf D."/>
            <person name="Zambonelli A."/>
            <person name="Paolocci F."/>
            <person name="Nowrousian M."/>
            <person name="Ottonello S."/>
            <person name="Baldrian P."/>
            <person name="Spatafora J.W."/>
            <person name="Henrissat B."/>
            <person name="Nagy L.G."/>
            <person name="Aury J.M."/>
            <person name="Wincker P."/>
            <person name="Grigoriev I.V."/>
            <person name="Bonfante P."/>
            <person name="Martin F.M."/>
        </authorList>
    </citation>
    <scope>NUCLEOTIDE SEQUENCE [LARGE SCALE GENOMIC DNA]</scope>
    <source>
        <strain evidence="2 3">120613-1</strain>
    </source>
</reference>
<dbReference type="AlphaFoldDB" id="A0A3N4IYC9"/>
<protein>
    <submittedName>
        <fullName evidence="2">Uncharacterized protein</fullName>
    </submittedName>
</protein>
<evidence type="ECO:0000313" key="3">
    <source>
        <dbReference type="Proteomes" id="UP000276215"/>
    </source>
</evidence>
<evidence type="ECO:0000313" key="2">
    <source>
        <dbReference type="EMBL" id="RPA91182.1"/>
    </source>
</evidence>